<keyword evidence="2" id="KW-1185">Reference proteome</keyword>
<organism evidence="1 2">
    <name type="scientific">Henosepilachna vigintioctopunctata</name>
    <dbReference type="NCBI Taxonomy" id="420089"/>
    <lineage>
        <taxon>Eukaryota</taxon>
        <taxon>Metazoa</taxon>
        <taxon>Ecdysozoa</taxon>
        <taxon>Arthropoda</taxon>
        <taxon>Hexapoda</taxon>
        <taxon>Insecta</taxon>
        <taxon>Pterygota</taxon>
        <taxon>Neoptera</taxon>
        <taxon>Endopterygota</taxon>
        <taxon>Coleoptera</taxon>
        <taxon>Polyphaga</taxon>
        <taxon>Cucujiformia</taxon>
        <taxon>Coccinelloidea</taxon>
        <taxon>Coccinellidae</taxon>
        <taxon>Epilachninae</taxon>
        <taxon>Epilachnini</taxon>
        <taxon>Henosepilachna</taxon>
    </lineage>
</organism>
<accession>A0AAW1UWZ8</accession>
<sequence length="144" mass="16173">MAVENLSYKEAITIENNSYASAVRSNSERNTSTPLTPRKRRITQYTPNISDEFRKAHNDILAIPSTSNRRGTCINKTLYQESENLLYNLNLGNIVNIILEFINENTSTKINISNELEVKKIIQNKIGNGANSDFSISSSESICN</sequence>
<protein>
    <submittedName>
        <fullName evidence="1">Uncharacterized protein</fullName>
    </submittedName>
</protein>
<name>A0AAW1UWZ8_9CUCU</name>
<evidence type="ECO:0000313" key="2">
    <source>
        <dbReference type="Proteomes" id="UP001431783"/>
    </source>
</evidence>
<dbReference type="EMBL" id="JARQZJ010000103">
    <property type="protein sequence ID" value="KAK9886990.1"/>
    <property type="molecule type" value="Genomic_DNA"/>
</dbReference>
<gene>
    <name evidence="1" type="ORF">WA026_019248</name>
</gene>
<reference evidence="1 2" key="1">
    <citation type="submission" date="2023-03" db="EMBL/GenBank/DDBJ databases">
        <title>Genome insight into feeding habits of ladybird beetles.</title>
        <authorList>
            <person name="Li H.-S."/>
            <person name="Huang Y.-H."/>
            <person name="Pang H."/>
        </authorList>
    </citation>
    <scope>NUCLEOTIDE SEQUENCE [LARGE SCALE GENOMIC DNA]</scope>
    <source>
        <strain evidence="1">SYSU_2023b</strain>
        <tissue evidence="1">Whole body</tissue>
    </source>
</reference>
<evidence type="ECO:0000313" key="1">
    <source>
        <dbReference type="EMBL" id="KAK9886990.1"/>
    </source>
</evidence>
<proteinExistence type="predicted"/>
<dbReference type="Proteomes" id="UP001431783">
    <property type="component" value="Unassembled WGS sequence"/>
</dbReference>
<dbReference type="AlphaFoldDB" id="A0AAW1UWZ8"/>
<comment type="caution">
    <text evidence="1">The sequence shown here is derived from an EMBL/GenBank/DDBJ whole genome shotgun (WGS) entry which is preliminary data.</text>
</comment>